<keyword evidence="2" id="KW-0808">Transferase</keyword>
<dbReference type="EMBL" id="JARJCW010000054">
    <property type="protein sequence ID" value="KAJ7202666.1"/>
    <property type="molecule type" value="Genomic_DNA"/>
</dbReference>
<dbReference type="InterPro" id="IPR001245">
    <property type="entry name" value="Ser-Thr/Tyr_kinase_cat_dom"/>
</dbReference>
<feature type="domain" description="Protein kinase" evidence="1">
    <location>
        <begin position="155"/>
        <end position="292"/>
    </location>
</feature>
<keyword evidence="3" id="KW-1185">Reference proteome</keyword>
<dbReference type="Gene3D" id="1.10.510.10">
    <property type="entry name" value="Transferase(Phosphotransferase) domain 1"/>
    <property type="match status" value="1"/>
</dbReference>
<dbReference type="InterPro" id="IPR051681">
    <property type="entry name" value="Ser/Thr_Kinases-Pseudokinases"/>
</dbReference>
<keyword evidence="2" id="KW-0418">Kinase</keyword>
<accession>A0AAD6YCP6</accession>
<evidence type="ECO:0000313" key="2">
    <source>
        <dbReference type="EMBL" id="KAJ7202666.1"/>
    </source>
</evidence>
<gene>
    <name evidence="2" type="ORF">GGX14DRAFT_463233</name>
</gene>
<dbReference type="GO" id="GO:0005524">
    <property type="term" value="F:ATP binding"/>
    <property type="evidence" value="ECO:0007669"/>
    <property type="project" value="InterPro"/>
</dbReference>
<dbReference type="Pfam" id="PF07714">
    <property type="entry name" value="PK_Tyr_Ser-Thr"/>
    <property type="match status" value="1"/>
</dbReference>
<dbReference type="PROSITE" id="PS50011">
    <property type="entry name" value="PROTEIN_KINASE_DOM"/>
    <property type="match status" value="1"/>
</dbReference>
<dbReference type="Proteomes" id="UP001219525">
    <property type="component" value="Unassembled WGS sequence"/>
</dbReference>
<protein>
    <submittedName>
        <fullName evidence="2">Kinase-like domain-containing protein</fullName>
    </submittedName>
</protein>
<feature type="non-terminal residue" evidence="2">
    <location>
        <position position="292"/>
    </location>
</feature>
<evidence type="ECO:0000259" key="1">
    <source>
        <dbReference type="PROSITE" id="PS50011"/>
    </source>
</evidence>
<sequence>TASQSPPIQNLFAFISSSGPPIDNIILNSQSGTFVHGNADISAIVESRGLRTKLLQLAADRGLSGHAELREALREHDKRLATSIMTTLESKAARTALLRLEGLSAQNAIDVIQDILEKGLLLDKESHSKARRFIVKLSAACDKLPSCLFISGITARDDHPLFTGGFGDIFHASIAGKKIALKRIRMFYRDEAQRRIRAQICKEALVWQSLQHPSILPFLGIDQETFLGYLCLASPWVEQGTVLKYLESYGMANVDRLLFEIAEGLQYLHSQRVVHGDLRGVRFAVYPVSVTV</sequence>
<dbReference type="InterPro" id="IPR011009">
    <property type="entry name" value="Kinase-like_dom_sf"/>
</dbReference>
<evidence type="ECO:0000313" key="3">
    <source>
        <dbReference type="Proteomes" id="UP001219525"/>
    </source>
</evidence>
<dbReference type="GO" id="GO:0004674">
    <property type="term" value="F:protein serine/threonine kinase activity"/>
    <property type="evidence" value="ECO:0007669"/>
    <property type="project" value="TreeGrafter"/>
</dbReference>
<comment type="caution">
    <text evidence="2">The sequence shown here is derived from an EMBL/GenBank/DDBJ whole genome shotgun (WGS) entry which is preliminary data.</text>
</comment>
<proteinExistence type="predicted"/>
<name>A0AAD6YCP6_9AGAR</name>
<dbReference type="PANTHER" id="PTHR44329">
    <property type="entry name" value="SERINE/THREONINE-PROTEIN KINASE TNNI3K-RELATED"/>
    <property type="match status" value="1"/>
</dbReference>
<dbReference type="SUPFAM" id="SSF56112">
    <property type="entry name" value="Protein kinase-like (PK-like)"/>
    <property type="match status" value="1"/>
</dbReference>
<organism evidence="2 3">
    <name type="scientific">Mycena pura</name>
    <dbReference type="NCBI Taxonomy" id="153505"/>
    <lineage>
        <taxon>Eukaryota</taxon>
        <taxon>Fungi</taxon>
        <taxon>Dikarya</taxon>
        <taxon>Basidiomycota</taxon>
        <taxon>Agaricomycotina</taxon>
        <taxon>Agaricomycetes</taxon>
        <taxon>Agaricomycetidae</taxon>
        <taxon>Agaricales</taxon>
        <taxon>Marasmiineae</taxon>
        <taxon>Mycenaceae</taxon>
        <taxon>Mycena</taxon>
    </lineage>
</organism>
<dbReference type="AlphaFoldDB" id="A0AAD6YCP6"/>
<reference evidence="2" key="1">
    <citation type="submission" date="2023-03" db="EMBL/GenBank/DDBJ databases">
        <title>Massive genome expansion in bonnet fungi (Mycena s.s.) driven by repeated elements and novel gene families across ecological guilds.</title>
        <authorList>
            <consortium name="Lawrence Berkeley National Laboratory"/>
            <person name="Harder C.B."/>
            <person name="Miyauchi S."/>
            <person name="Viragh M."/>
            <person name="Kuo A."/>
            <person name="Thoen E."/>
            <person name="Andreopoulos B."/>
            <person name="Lu D."/>
            <person name="Skrede I."/>
            <person name="Drula E."/>
            <person name="Henrissat B."/>
            <person name="Morin E."/>
            <person name="Kohler A."/>
            <person name="Barry K."/>
            <person name="LaButti K."/>
            <person name="Morin E."/>
            <person name="Salamov A."/>
            <person name="Lipzen A."/>
            <person name="Mereny Z."/>
            <person name="Hegedus B."/>
            <person name="Baldrian P."/>
            <person name="Stursova M."/>
            <person name="Weitz H."/>
            <person name="Taylor A."/>
            <person name="Grigoriev I.V."/>
            <person name="Nagy L.G."/>
            <person name="Martin F."/>
            <person name="Kauserud H."/>
        </authorList>
    </citation>
    <scope>NUCLEOTIDE SEQUENCE</scope>
    <source>
        <strain evidence="2">9144</strain>
    </source>
</reference>
<dbReference type="InterPro" id="IPR000719">
    <property type="entry name" value="Prot_kinase_dom"/>
</dbReference>